<evidence type="ECO:0000313" key="1">
    <source>
        <dbReference type="EMBL" id="MBN7771878.1"/>
    </source>
</evidence>
<keyword evidence="2" id="KW-1185">Reference proteome</keyword>
<proteinExistence type="predicted"/>
<name>A0A939D6S1_CLOAM</name>
<dbReference type="AlphaFoldDB" id="A0A939D6S1"/>
<dbReference type="Proteomes" id="UP000664545">
    <property type="component" value="Unassembled WGS sequence"/>
</dbReference>
<reference evidence="1" key="1">
    <citation type="submission" date="2021-02" db="EMBL/GenBank/DDBJ databases">
        <title>Abyssanaerobacter marinus gen.nov., sp., nov, anaerobic bacterium isolated from the Onnuri vent field of Indian Ocean and suggestion of Mogibacteriaceae fam. nov., and proposal of reclassification of ambiguous this family's genus member.</title>
        <authorList>
            <person name="Kim Y.J."/>
            <person name="Yang J.-A."/>
        </authorList>
    </citation>
    <scope>NUCLEOTIDE SEQUENCE</scope>
    <source>
        <strain evidence="1">DSM 2634</strain>
    </source>
</reference>
<dbReference type="RefSeq" id="WP_206580664.1">
    <property type="nucleotide sequence ID" value="NZ_JAFJZZ010000001.1"/>
</dbReference>
<accession>A0A939D6S1</accession>
<comment type="caution">
    <text evidence="1">The sequence shown here is derived from an EMBL/GenBank/DDBJ whole genome shotgun (WGS) entry which is preliminary data.</text>
</comment>
<sequence>MLKDVIQIFEKEYLKGSTPENKDHFVIKDHIPVDGDYFVIRETEQGFEVADRVKIRYDKKTKNIEKTNKYFDFLQHADYMSRYLSSNKSIRNKNIYSNNYLTLFIKKETFFNGKITEEILADYYEVFKEPYKKKYKKPQLRKIYKLMEEKYGKADIDRINRIEAWVKEHLSHLDVENDKTHVKLFFLYDIKEYQAESEKYIQTNIYLKDKYNRLVNGKLFGVPNDNLALNDSKPYTEQKSRKNTSPILLSQEDVLLQKKFFDYLNNMATKGLVNLYFGEEGILALDNQEIPKGTFSGYFLRLQKGMEPEIHDFDVITSFSNEIRPVLIKNVLKIKQSNLAYRTVSTLTELEKVIDDIFFKKSLIFNYFREPQKITIYDEGVKKNLLLARTSLFNWFHKGMDDTVWDVLKTCSLDLIKGSIYRGEIWKGGGRACEQFNLYISLRNYFERRERMDNSILDVEKLREKINQKETGRIESDEEYYFAVGQLANYFLTLSRAKVRNHFLSKSILTAKTDEKIKNELKKLYHKYNYDIKFSRRFNNLYAMVCLYSNTKSQVNEDALLAGYLHSSLIYETKKDSNSDEIEMDLDKEKE</sequence>
<gene>
    <name evidence="1" type="ORF">JYB65_00695</name>
</gene>
<organism evidence="1 2">
    <name type="scientific">Clostridium aminobutyricum</name>
    <dbReference type="NCBI Taxonomy" id="33953"/>
    <lineage>
        <taxon>Bacteria</taxon>
        <taxon>Bacillati</taxon>
        <taxon>Bacillota</taxon>
        <taxon>Clostridia</taxon>
        <taxon>Eubacteriales</taxon>
        <taxon>Clostridiaceae</taxon>
        <taxon>Clostridium</taxon>
    </lineage>
</organism>
<evidence type="ECO:0000313" key="2">
    <source>
        <dbReference type="Proteomes" id="UP000664545"/>
    </source>
</evidence>
<protein>
    <submittedName>
        <fullName evidence="1">Type I-B CRISPR-associated protein Cas8b/Csh1</fullName>
    </submittedName>
</protein>
<dbReference type="EMBL" id="JAFJZZ010000001">
    <property type="protein sequence ID" value="MBN7771878.1"/>
    <property type="molecule type" value="Genomic_DNA"/>
</dbReference>